<dbReference type="Gene3D" id="3.90.550.20">
    <property type="match status" value="1"/>
</dbReference>
<dbReference type="GO" id="GO:0000030">
    <property type="term" value="F:mannosyltransferase activity"/>
    <property type="evidence" value="ECO:0007669"/>
    <property type="project" value="TreeGrafter"/>
</dbReference>
<dbReference type="InterPro" id="IPR051706">
    <property type="entry name" value="Glycosyltransferase_domain"/>
</dbReference>
<dbReference type="Pfam" id="PF04488">
    <property type="entry name" value="Gly_transf_sug"/>
    <property type="match status" value="1"/>
</dbReference>
<evidence type="ECO:0000256" key="2">
    <source>
        <dbReference type="SAM" id="Phobius"/>
    </source>
</evidence>
<evidence type="ECO:0000313" key="3">
    <source>
        <dbReference type="EMBL" id="SJZ33487.1"/>
    </source>
</evidence>
<evidence type="ECO:0000256" key="1">
    <source>
        <dbReference type="ARBA" id="ARBA00022679"/>
    </source>
</evidence>
<sequence length="274" mass="32200">MSIPKKIHYLWISETKTPAVERCLASWKKHLNDYEIMEWNSTNFPYSEFLFAKEAFSKKKWAFVTDYFRLWVLEKFGGIYLDADVTVNDNFDKFLEKKLFIGTEFTDQIAAHVIGAEAGHPFLRRCLEYYKDRHFILPDGSCDTNAMPCIITKVFMNNYKYDGPLVNFDGKPLEFSDMTIYPDSYFTINVFDGHNVCVHNGLGSWRDSGSENPVLENVVGSYFWKKFCRKDIGNFHLIKKLVYLMIPVWMLVLFSKRSARIGHNKRVAKIRWDR</sequence>
<dbReference type="STRING" id="28122.SAMN02745108_00116"/>
<dbReference type="PANTHER" id="PTHR32385">
    <property type="entry name" value="MANNOSYL PHOSPHORYLINOSITOL CERAMIDE SYNTHASE"/>
    <property type="match status" value="1"/>
</dbReference>
<dbReference type="InterPro" id="IPR029044">
    <property type="entry name" value="Nucleotide-diphossugar_trans"/>
</dbReference>
<dbReference type="PANTHER" id="PTHR32385:SF15">
    <property type="entry name" value="INOSITOL PHOSPHOCERAMIDE MANNOSYLTRANSFERASE 1"/>
    <property type="match status" value="1"/>
</dbReference>
<feature type="transmembrane region" description="Helical" evidence="2">
    <location>
        <begin position="237"/>
        <end position="255"/>
    </location>
</feature>
<accession>A0A1T4JTV6</accession>
<gene>
    <name evidence="3" type="ORF">SAMN02745108_00116</name>
</gene>
<dbReference type="GO" id="GO:0051999">
    <property type="term" value="P:mannosyl-inositol phosphorylceramide biosynthetic process"/>
    <property type="evidence" value="ECO:0007669"/>
    <property type="project" value="TreeGrafter"/>
</dbReference>
<keyword evidence="2" id="KW-1133">Transmembrane helix</keyword>
<keyword evidence="2" id="KW-0812">Transmembrane</keyword>
<dbReference type="Proteomes" id="UP000190449">
    <property type="component" value="Unassembled WGS sequence"/>
</dbReference>
<dbReference type="EMBL" id="FUWU01000001">
    <property type="protein sequence ID" value="SJZ33487.1"/>
    <property type="molecule type" value="Genomic_DNA"/>
</dbReference>
<dbReference type="AlphaFoldDB" id="A0A1T4JTV6"/>
<dbReference type="GO" id="GO:0016020">
    <property type="term" value="C:membrane"/>
    <property type="evidence" value="ECO:0007669"/>
    <property type="project" value="GOC"/>
</dbReference>
<organism evidence="3 4">
    <name type="scientific">Fibrobacter intestinalis</name>
    <dbReference type="NCBI Taxonomy" id="28122"/>
    <lineage>
        <taxon>Bacteria</taxon>
        <taxon>Pseudomonadati</taxon>
        <taxon>Fibrobacterota</taxon>
        <taxon>Fibrobacteria</taxon>
        <taxon>Fibrobacterales</taxon>
        <taxon>Fibrobacteraceae</taxon>
        <taxon>Fibrobacter</taxon>
    </lineage>
</organism>
<reference evidence="3 4" key="1">
    <citation type="submission" date="2017-02" db="EMBL/GenBank/DDBJ databases">
        <authorList>
            <person name="Peterson S.W."/>
        </authorList>
    </citation>
    <scope>NUCLEOTIDE SEQUENCE [LARGE SCALE GENOMIC DNA]</scope>
    <source>
        <strain evidence="3 4">ATCC 43854</strain>
    </source>
</reference>
<proteinExistence type="predicted"/>
<protein>
    <submittedName>
        <fullName evidence="3">Glycosyltransferase sugar-binding region containing DXD motif-containing protein</fullName>
    </submittedName>
</protein>
<name>A0A1T4JTV6_9BACT</name>
<dbReference type="InterPro" id="IPR007577">
    <property type="entry name" value="GlycoTrfase_DXD_sugar-bd_CS"/>
</dbReference>
<dbReference type="SUPFAM" id="SSF53448">
    <property type="entry name" value="Nucleotide-diphospho-sugar transferases"/>
    <property type="match status" value="1"/>
</dbReference>
<dbReference type="RefSeq" id="WP_078775314.1">
    <property type="nucleotide sequence ID" value="NZ_FUWU01000001.1"/>
</dbReference>
<keyword evidence="1 3" id="KW-0808">Transferase</keyword>
<keyword evidence="2" id="KW-0472">Membrane</keyword>
<evidence type="ECO:0000313" key="4">
    <source>
        <dbReference type="Proteomes" id="UP000190449"/>
    </source>
</evidence>